<keyword evidence="1 5" id="KW-0637">Prenyltransferase</keyword>
<dbReference type="HAMAP" id="MF_01984">
    <property type="entry name" value="ubiX_pad"/>
    <property type="match status" value="1"/>
</dbReference>
<keyword evidence="2 5" id="KW-0285">Flavoprotein</keyword>
<feature type="binding site" evidence="5">
    <location>
        <position position="203"/>
    </location>
    <ligand>
        <name>dimethylallyl phosphate</name>
        <dbReference type="ChEBI" id="CHEBI:88052"/>
    </ligand>
</feature>
<feature type="binding site" evidence="5">
    <location>
        <position position="187"/>
    </location>
    <ligand>
        <name>dimethylallyl phosphate</name>
        <dbReference type="ChEBI" id="CHEBI:88052"/>
    </ligand>
</feature>
<dbReference type="Pfam" id="PF02441">
    <property type="entry name" value="Flavoprotein"/>
    <property type="match status" value="1"/>
</dbReference>
<dbReference type="SUPFAM" id="SSF52507">
    <property type="entry name" value="Homo-oligomeric flavin-containing Cys decarboxylases, HFCD"/>
    <property type="match status" value="1"/>
</dbReference>
<keyword evidence="9" id="KW-1185">Reference proteome</keyword>
<evidence type="ECO:0000256" key="3">
    <source>
        <dbReference type="ARBA" id="ARBA00022643"/>
    </source>
</evidence>
<dbReference type="RefSeq" id="WP_386430140.1">
    <property type="nucleotide sequence ID" value="NZ_JBHSBB010000010.1"/>
</dbReference>
<feature type="binding site" evidence="5">
    <location>
        <position position="45"/>
    </location>
    <ligand>
        <name>FMN</name>
        <dbReference type="ChEBI" id="CHEBI:58210"/>
    </ligand>
</feature>
<organism evidence="8 9">
    <name type="scientific">Streptomyces polygonati</name>
    <dbReference type="NCBI Taxonomy" id="1617087"/>
    <lineage>
        <taxon>Bacteria</taxon>
        <taxon>Bacillati</taxon>
        <taxon>Actinomycetota</taxon>
        <taxon>Actinomycetes</taxon>
        <taxon>Kitasatosporales</taxon>
        <taxon>Streptomycetaceae</taxon>
        <taxon>Streptomyces</taxon>
    </lineage>
</organism>
<evidence type="ECO:0000313" key="9">
    <source>
        <dbReference type="Proteomes" id="UP001595765"/>
    </source>
</evidence>
<dbReference type="InterPro" id="IPR004507">
    <property type="entry name" value="UbiX-like"/>
</dbReference>
<evidence type="ECO:0000256" key="1">
    <source>
        <dbReference type="ARBA" id="ARBA00022602"/>
    </source>
</evidence>
<name>A0ABV8HPJ5_9ACTN</name>
<keyword evidence="3 5" id="KW-0288">FMN</keyword>
<dbReference type="InterPro" id="IPR036551">
    <property type="entry name" value="Flavin_trans-like"/>
</dbReference>
<keyword evidence="4 5" id="KW-0808">Transferase</keyword>
<comment type="caution">
    <text evidence="8">The sequence shown here is derived from an EMBL/GenBank/DDBJ whole genome shotgun (WGS) entry which is preliminary data.</text>
</comment>
<evidence type="ECO:0000313" key="8">
    <source>
        <dbReference type="EMBL" id="MFC4033088.1"/>
    </source>
</evidence>
<evidence type="ECO:0000256" key="6">
    <source>
        <dbReference type="SAM" id="MobiDB-lite"/>
    </source>
</evidence>
<comment type="similarity">
    <text evidence="5">Belongs to the UbiX/PAD1 family.</text>
</comment>
<comment type="function">
    <text evidence="5">Flavin prenyltransferase that catalyzes the synthesis of the prenylated FMN cofactor (prenyl-FMN) for 4-hydroxy-3-polyprenylbenzoic acid decarboxylase UbiD. The prenyltransferase is metal-independent and links a dimethylallyl moiety from dimethylallyl monophosphate (DMAP) to the flavin N5 and C6 atoms of FMN.</text>
</comment>
<feature type="binding site" evidence="5">
    <location>
        <begin position="19"/>
        <end position="21"/>
    </location>
    <ligand>
        <name>FMN</name>
        <dbReference type="ChEBI" id="CHEBI:58210"/>
    </ligand>
</feature>
<dbReference type="Proteomes" id="UP001595765">
    <property type="component" value="Unassembled WGS sequence"/>
</dbReference>
<dbReference type="InterPro" id="IPR003382">
    <property type="entry name" value="Flavoprotein"/>
</dbReference>
<dbReference type="EMBL" id="JBHSBB010000010">
    <property type="protein sequence ID" value="MFC4033088.1"/>
    <property type="molecule type" value="Genomic_DNA"/>
</dbReference>
<feature type="region of interest" description="Disordered" evidence="6">
    <location>
        <begin position="221"/>
        <end position="247"/>
    </location>
</feature>
<evidence type="ECO:0000256" key="2">
    <source>
        <dbReference type="ARBA" id="ARBA00022630"/>
    </source>
</evidence>
<gene>
    <name evidence="5" type="primary">ubiX</name>
    <name evidence="8" type="ORF">ACFO3J_16565</name>
</gene>
<dbReference type="EC" id="2.5.1.129" evidence="5"/>
<accession>A0ABV8HPJ5</accession>
<protein>
    <recommendedName>
        <fullName evidence="5">Flavin prenyltransferase UbiX</fullName>
        <ecNumber evidence="5">2.5.1.129</ecNumber>
    </recommendedName>
</protein>
<evidence type="ECO:0000259" key="7">
    <source>
        <dbReference type="Pfam" id="PF02441"/>
    </source>
</evidence>
<comment type="catalytic activity">
    <reaction evidence="5">
        <text>dimethylallyl phosphate + FMNH2 = prenylated FMNH2 + phosphate</text>
        <dbReference type="Rhea" id="RHEA:37743"/>
        <dbReference type="ChEBI" id="CHEBI:43474"/>
        <dbReference type="ChEBI" id="CHEBI:57618"/>
        <dbReference type="ChEBI" id="CHEBI:87467"/>
        <dbReference type="ChEBI" id="CHEBI:88052"/>
        <dbReference type="EC" id="2.5.1.129"/>
    </reaction>
</comment>
<feature type="domain" description="Flavoprotein" evidence="7">
    <location>
        <begin position="13"/>
        <end position="207"/>
    </location>
</feature>
<sequence>MNGTPERSQRRPWIVGVSGASGTPYAASVLRALLHAGEQVDLVVSRAARLTLLDETGAPFRDAHWRADLTRWLARGADGSPDAFQPGLLDLSAVRHWAAGDLAAGPSSGSYPAKGMLIVPASTACVAGVALGLSKDLLQRAASVTLKERRPLVVAVRETPLSGQTLRHLVALDDAGAVVLPASPAFYAGAAHIQDLVDFVAGRALDAAGVPHKLYRRWRGELGGAARETPPEAARETREGTDPAPEE</sequence>
<evidence type="ECO:0000256" key="5">
    <source>
        <dbReference type="HAMAP-Rule" id="MF_01984"/>
    </source>
</evidence>
<evidence type="ECO:0000256" key="4">
    <source>
        <dbReference type="ARBA" id="ARBA00022679"/>
    </source>
</evidence>
<feature type="binding site" evidence="5">
    <location>
        <position position="157"/>
    </location>
    <ligand>
        <name>FMN</name>
        <dbReference type="ChEBI" id="CHEBI:58210"/>
    </ligand>
</feature>
<feature type="compositionally biased region" description="Basic and acidic residues" evidence="6">
    <location>
        <begin position="229"/>
        <end position="241"/>
    </location>
</feature>
<dbReference type="Gene3D" id="3.40.50.1950">
    <property type="entry name" value="Flavin prenyltransferase-like"/>
    <property type="match status" value="1"/>
</dbReference>
<comment type="caution">
    <text evidence="5">Lacks conserved residue(s) required for the propagation of feature annotation.</text>
</comment>
<reference evidence="9" key="1">
    <citation type="journal article" date="2019" name="Int. J. Syst. Evol. Microbiol.">
        <title>The Global Catalogue of Microorganisms (GCM) 10K type strain sequencing project: providing services to taxonomists for standard genome sequencing and annotation.</title>
        <authorList>
            <consortium name="The Broad Institute Genomics Platform"/>
            <consortium name="The Broad Institute Genome Sequencing Center for Infectious Disease"/>
            <person name="Wu L."/>
            <person name="Ma J."/>
        </authorList>
    </citation>
    <scope>NUCLEOTIDE SEQUENCE [LARGE SCALE GENOMIC DNA]</scope>
    <source>
        <strain evidence="9">CGMCC 4.7237</strain>
    </source>
</reference>
<proteinExistence type="inferred from homology"/>
<dbReference type="NCBIfam" id="TIGR00421">
    <property type="entry name" value="ubiX_pad"/>
    <property type="match status" value="1"/>
</dbReference>